<evidence type="ECO:0000313" key="5">
    <source>
        <dbReference type="EMBL" id="CAG8435176.1"/>
    </source>
</evidence>
<dbReference type="GO" id="GO:0000723">
    <property type="term" value="P:telomere maintenance"/>
    <property type="evidence" value="ECO:0007669"/>
    <property type="project" value="InterPro"/>
</dbReference>
<protein>
    <recommendedName>
        <fullName evidence="1">ATP-dependent DNA helicase</fullName>
        <ecNumber evidence="1">5.6.2.3</ecNumber>
    </recommendedName>
</protein>
<sequence>FFLMPVKDEGDPDYRQKEEMRSVVNDQKKETSTTEKTEQSLTEMRSITEGQMQSIVGDQLAKQTNPAAIISMQQVEDLTNLLRQKNKADKDNQAKFFTELDDKLAQRGIEGTTNVGNFRARLTILLKNSDPESIAAAEKYLGVRLEFTPSKEIIRPIRTGIGQGKMKPFSTKHTLKFYDKKIRQTKDPEKKKIWQAYRATKFAEIRKEKAEQRKVKTEQKIIAKTERQIKNLKTKKASLKRSFHRLTKLPYKSTLSGKKYKYKGGYIKALEKEIKYLKSLNTLARLSTTPKSRSAGLTKQEGTKPILSLPRSLFGELKSNVGTTLAKENSNAGSSWLRTKKKMMNKEKIIGGNSILNSQQQLIKKLVSQGQNVCFTGPAGTGKSFLLRELITLCQTKYGKNKVGITATTGTGAAVIGGTTLASYFGLRADSHLEPEIVLKRILTSRSAYARQN</sequence>
<dbReference type="GO" id="GO:0005524">
    <property type="term" value="F:ATP binding"/>
    <property type="evidence" value="ECO:0007669"/>
    <property type="project" value="UniProtKB-KW"/>
</dbReference>
<keyword evidence="1" id="KW-0547">Nucleotide-binding</keyword>
<gene>
    <name evidence="5" type="ORF">AGERDE_LOCUS476</name>
</gene>
<keyword evidence="1" id="KW-0234">DNA repair</keyword>
<proteinExistence type="inferred from homology"/>
<evidence type="ECO:0000256" key="1">
    <source>
        <dbReference type="RuleBase" id="RU363044"/>
    </source>
</evidence>
<reference evidence="5" key="1">
    <citation type="submission" date="2021-06" db="EMBL/GenBank/DDBJ databases">
        <authorList>
            <person name="Kallberg Y."/>
            <person name="Tangrot J."/>
            <person name="Rosling A."/>
        </authorList>
    </citation>
    <scope>NUCLEOTIDE SEQUENCE</scope>
    <source>
        <strain evidence="5">MT106</strain>
    </source>
</reference>
<feature type="non-terminal residue" evidence="5">
    <location>
        <position position="1"/>
    </location>
</feature>
<feature type="coiled-coil region" evidence="2">
    <location>
        <begin position="200"/>
        <end position="249"/>
    </location>
</feature>
<comment type="catalytic activity">
    <reaction evidence="1">
        <text>ATP + H2O = ADP + phosphate + H(+)</text>
        <dbReference type="Rhea" id="RHEA:13065"/>
        <dbReference type="ChEBI" id="CHEBI:15377"/>
        <dbReference type="ChEBI" id="CHEBI:15378"/>
        <dbReference type="ChEBI" id="CHEBI:30616"/>
        <dbReference type="ChEBI" id="CHEBI:43474"/>
        <dbReference type="ChEBI" id="CHEBI:456216"/>
        <dbReference type="EC" id="5.6.2.3"/>
    </reaction>
</comment>
<dbReference type="Pfam" id="PF05970">
    <property type="entry name" value="PIF1"/>
    <property type="match status" value="1"/>
</dbReference>
<evidence type="ECO:0000256" key="3">
    <source>
        <dbReference type="SAM" id="MobiDB-lite"/>
    </source>
</evidence>
<keyword evidence="1" id="KW-0347">Helicase</keyword>
<dbReference type="InterPro" id="IPR010285">
    <property type="entry name" value="DNA_helicase_pif1-like_DEAD"/>
</dbReference>
<dbReference type="PANTHER" id="PTHR47642:SF5">
    <property type="entry name" value="ATP-DEPENDENT DNA HELICASE"/>
    <property type="match status" value="1"/>
</dbReference>
<keyword evidence="2" id="KW-0175">Coiled coil</keyword>
<dbReference type="EMBL" id="CAJVPL010000024">
    <property type="protein sequence ID" value="CAG8435176.1"/>
    <property type="molecule type" value="Genomic_DNA"/>
</dbReference>
<dbReference type="Gene3D" id="3.40.50.300">
    <property type="entry name" value="P-loop containing nucleotide triphosphate hydrolases"/>
    <property type="match status" value="1"/>
</dbReference>
<feature type="compositionally biased region" description="Basic and acidic residues" evidence="3">
    <location>
        <begin position="1"/>
        <end position="38"/>
    </location>
</feature>
<evidence type="ECO:0000256" key="2">
    <source>
        <dbReference type="SAM" id="Coils"/>
    </source>
</evidence>
<dbReference type="GO" id="GO:0006310">
    <property type="term" value="P:DNA recombination"/>
    <property type="evidence" value="ECO:0007669"/>
    <property type="project" value="UniProtKB-KW"/>
</dbReference>
<keyword evidence="1" id="KW-0227">DNA damage</keyword>
<dbReference type="PANTHER" id="PTHR47642">
    <property type="entry name" value="ATP-DEPENDENT DNA HELICASE"/>
    <property type="match status" value="1"/>
</dbReference>
<comment type="similarity">
    <text evidence="1">Belongs to the helicase family.</text>
</comment>
<organism evidence="5 6">
    <name type="scientific">Ambispora gerdemannii</name>
    <dbReference type="NCBI Taxonomy" id="144530"/>
    <lineage>
        <taxon>Eukaryota</taxon>
        <taxon>Fungi</taxon>
        <taxon>Fungi incertae sedis</taxon>
        <taxon>Mucoromycota</taxon>
        <taxon>Glomeromycotina</taxon>
        <taxon>Glomeromycetes</taxon>
        <taxon>Archaeosporales</taxon>
        <taxon>Ambisporaceae</taxon>
        <taxon>Ambispora</taxon>
    </lineage>
</organism>
<dbReference type="OrthoDB" id="2435397at2759"/>
<dbReference type="GO" id="GO:0016787">
    <property type="term" value="F:hydrolase activity"/>
    <property type="evidence" value="ECO:0007669"/>
    <property type="project" value="UniProtKB-KW"/>
</dbReference>
<dbReference type="Proteomes" id="UP000789831">
    <property type="component" value="Unassembled WGS sequence"/>
</dbReference>
<dbReference type="AlphaFoldDB" id="A0A9N8UYY6"/>
<comment type="caution">
    <text evidence="5">The sequence shown here is derived from an EMBL/GenBank/DDBJ whole genome shotgun (WGS) entry which is preliminary data.</text>
</comment>
<feature type="region of interest" description="Disordered" evidence="3">
    <location>
        <begin position="1"/>
        <end position="41"/>
    </location>
</feature>
<feature type="domain" description="DNA helicase Pif1-like DEAD-box helicase" evidence="4">
    <location>
        <begin position="357"/>
        <end position="431"/>
    </location>
</feature>
<dbReference type="SUPFAM" id="SSF52540">
    <property type="entry name" value="P-loop containing nucleoside triphosphate hydrolases"/>
    <property type="match status" value="1"/>
</dbReference>
<dbReference type="EC" id="5.6.2.3" evidence="1"/>
<keyword evidence="1" id="KW-0378">Hydrolase</keyword>
<dbReference type="GO" id="GO:0043139">
    <property type="term" value="F:5'-3' DNA helicase activity"/>
    <property type="evidence" value="ECO:0007669"/>
    <property type="project" value="UniProtKB-EC"/>
</dbReference>
<keyword evidence="6" id="KW-1185">Reference proteome</keyword>
<keyword evidence="1" id="KW-0067">ATP-binding</keyword>
<evidence type="ECO:0000313" key="6">
    <source>
        <dbReference type="Proteomes" id="UP000789831"/>
    </source>
</evidence>
<accession>A0A9N8UYY6</accession>
<dbReference type="GO" id="GO:0006281">
    <property type="term" value="P:DNA repair"/>
    <property type="evidence" value="ECO:0007669"/>
    <property type="project" value="UniProtKB-KW"/>
</dbReference>
<dbReference type="InterPro" id="IPR051055">
    <property type="entry name" value="PIF1_helicase"/>
</dbReference>
<keyword evidence="1" id="KW-0233">DNA recombination</keyword>
<comment type="cofactor">
    <cofactor evidence="1">
        <name>Mg(2+)</name>
        <dbReference type="ChEBI" id="CHEBI:18420"/>
    </cofactor>
</comment>
<dbReference type="InterPro" id="IPR027417">
    <property type="entry name" value="P-loop_NTPase"/>
</dbReference>
<name>A0A9N8UYY6_9GLOM</name>
<evidence type="ECO:0000259" key="4">
    <source>
        <dbReference type="Pfam" id="PF05970"/>
    </source>
</evidence>